<evidence type="ECO:0000256" key="1">
    <source>
        <dbReference type="ARBA" id="ARBA00022490"/>
    </source>
</evidence>
<sequence length="364" mass="38903">MGFFGSGKDMGIDLGTANTLVFVKGKGIVLREPSVVAMNNVTKKPLAVGAEAKLMIGRTPGNIVAIRPLRDGVIADFDVAQTMLKKLIEKVSTKNAFKSPRIIVCYPSGITEVEKRAIEEATKLAGARDVILMEEPMAAAIGAGLPVSEPTGSMIVDIGGGTTEVAIISLGGIVTSRSLRVAGDELDQAIISYIKKEFNLMIGERTAEQVKMEIGSAHPVKNRVVEFNNEDSDENEDDSNKSISIDNLNNKTMEIKGRDMISGLPKVIEITEAQIREALKEPVCAIIEAIKITLEKTPPELAADIMEKGIMLAGGGALLKGLDVLINEETNMPVHIAEAPLDCVVLGAGKALEDFDKISRDQRG</sequence>
<reference evidence="7 8" key="1">
    <citation type="submission" date="2021-07" db="EMBL/GenBank/DDBJ databases">
        <title>Clostridium weizhouense sp. nov., an anaerobic bacterium isolated from activated sludge of Petroleum wastewater.</title>
        <authorList>
            <person name="Li Q."/>
        </authorList>
    </citation>
    <scope>NUCLEOTIDE SEQUENCE [LARGE SCALE GENOMIC DNA]</scope>
    <source>
        <strain evidence="7 8">YB-6</strain>
    </source>
</reference>
<comment type="subcellular location">
    <subcellularLocation>
        <location evidence="6">Cytoplasm</location>
    </subcellularLocation>
    <text evidence="6">Membrane-associated.</text>
</comment>
<dbReference type="Pfam" id="PF06723">
    <property type="entry name" value="MreB_Mbl"/>
    <property type="match status" value="2"/>
</dbReference>
<evidence type="ECO:0000256" key="5">
    <source>
        <dbReference type="ARBA" id="ARBA00023458"/>
    </source>
</evidence>
<dbReference type="EMBL" id="JAHXPT010000001">
    <property type="protein sequence ID" value="MBW6408833.1"/>
    <property type="molecule type" value="Genomic_DNA"/>
</dbReference>
<dbReference type="PANTHER" id="PTHR42749">
    <property type="entry name" value="CELL SHAPE-DETERMINING PROTEIN MREB"/>
    <property type="match status" value="1"/>
</dbReference>
<dbReference type="InterPro" id="IPR056546">
    <property type="entry name" value="MreB_MamK-like"/>
</dbReference>
<feature type="binding site" evidence="6">
    <location>
        <begin position="160"/>
        <end position="162"/>
    </location>
    <ligand>
        <name>ATP</name>
        <dbReference type="ChEBI" id="CHEBI:30616"/>
    </ligand>
</feature>
<dbReference type="CDD" id="cd10225">
    <property type="entry name" value="ASKHA_NBD_MreB-like"/>
    <property type="match status" value="1"/>
</dbReference>
<keyword evidence="4 6" id="KW-0133">Cell shape</keyword>
<comment type="subunit">
    <text evidence="6">Forms polymers.</text>
</comment>
<dbReference type="RefSeq" id="WP_219777885.1">
    <property type="nucleotide sequence ID" value="NZ_JAHXPT010000001.1"/>
</dbReference>
<comment type="function">
    <text evidence="6">Forms membrane-associated dynamic filaments that are essential for cell shape determination. Acts by regulating cell wall synthesis and cell elongation, and thus cell shape. A feedback loop between cell geometry and MreB localization may maintain elongated cell shape by targeting cell wall growth to regions of negative cell wall curvature.</text>
</comment>
<feature type="binding site" evidence="6">
    <location>
        <begin position="16"/>
        <end position="18"/>
    </location>
    <ligand>
        <name>ATP</name>
        <dbReference type="ChEBI" id="CHEBI:30616"/>
    </ligand>
</feature>
<feature type="binding site" evidence="6">
    <location>
        <begin position="208"/>
        <end position="211"/>
    </location>
    <ligand>
        <name>ATP</name>
        <dbReference type="ChEBI" id="CHEBI:30616"/>
    </ligand>
</feature>
<keyword evidence="3 6" id="KW-0067">ATP-binding</keyword>
<organism evidence="7 8">
    <name type="scientific">Clostridium weizhouense</name>
    <dbReference type="NCBI Taxonomy" id="2859781"/>
    <lineage>
        <taxon>Bacteria</taxon>
        <taxon>Bacillati</taxon>
        <taxon>Bacillota</taxon>
        <taxon>Clostridia</taxon>
        <taxon>Eubacteriales</taxon>
        <taxon>Clostridiaceae</taxon>
        <taxon>Clostridium</taxon>
    </lineage>
</organism>
<keyword evidence="8" id="KW-1185">Reference proteome</keyword>
<evidence type="ECO:0000313" key="7">
    <source>
        <dbReference type="EMBL" id="MBW6408833.1"/>
    </source>
</evidence>
<dbReference type="Gene3D" id="3.30.420.40">
    <property type="match status" value="3"/>
</dbReference>
<comment type="similarity">
    <text evidence="5 6">Belongs to the FtsA/MreB family.</text>
</comment>
<gene>
    <name evidence="6" type="primary">mreB</name>
    <name evidence="7" type="ORF">KYD98_01850</name>
</gene>
<protein>
    <recommendedName>
        <fullName evidence="6">Cell shape-determining protein MreB</fullName>
    </recommendedName>
</protein>
<dbReference type="Proteomes" id="UP001519921">
    <property type="component" value="Unassembled WGS sequence"/>
</dbReference>
<dbReference type="InterPro" id="IPR004753">
    <property type="entry name" value="MreB"/>
</dbReference>
<evidence type="ECO:0000256" key="4">
    <source>
        <dbReference type="ARBA" id="ARBA00022960"/>
    </source>
</evidence>
<name>A0ABS7AJJ0_9CLOT</name>
<evidence type="ECO:0000256" key="6">
    <source>
        <dbReference type="HAMAP-Rule" id="MF_02207"/>
    </source>
</evidence>
<dbReference type="PANTHER" id="PTHR42749:SF1">
    <property type="entry name" value="CELL SHAPE-DETERMINING PROTEIN MREB"/>
    <property type="match status" value="1"/>
</dbReference>
<proteinExistence type="inferred from homology"/>
<evidence type="ECO:0000256" key="2">
    <source>
        <dbReference type="ARBA" id="ARBA00022741"/>
    </source>
</evidence>
<dbReference type="SUPFAM" id="SSF53067">
    <property type="entry name" value="Actin-like ATPase domain"/>
    <property type="match status" value="2"/>
</dbReference>
<keyword evidence="2 6" id="KW-0547">Nucleotide-binding</keyword>
<dbReference type="NCBIfam" id="NF010539">
    <property type="entry name" value="PRK13927.1"/>
    <property type="match status" value="1"/>
</dbReference>
<accession>A0ABS7AJJ0</accession>
<comment type="caution">
    <text evidence="7">The sequence shown here is derived from an EMBL/GenBank/DDBJ whole genome shotgun (WGS) entry which is preliminary data.</text>
</comment>
<evidence type="ECO:0000313" key="8">
    <source>
        <dbReference type="Proteomes" id="UP001519921"/>
    </source>
</evidence>
<dbReference type="PRINTS" id="PR01652">
    <property type="entry name" value="SHAPEPROTEIN"/>
</dbReference>
<dbReference type="HAMAP" id="MF_02207">
    <property type="entry name" value="MreB"/>
    <property type="match status" value="1"/>
</dbReference>
<dbReference type="InterPro" id="IPR043129">
    <property type="entry name" value="ATPase_NBD"/>
</dbReference>
<evidence type="ECO:0000256" key="3">
    <source>
        <dbReference type="ARBA" id="ARBA00022840"/>
    </source>
</evidence>
<feature type="binding site" evidence="6">
    <location>
        <begin position="315"/>
        <end position="318"/>
    </location>
    <ligand>
        <name>ATP</name>
        <dbReference type="ChEBI" id="CHEBI:30616"/>
    </ligand>
</feature>
<keyword evidence="1 6" id="KW-0963">Cytoplasm</keyword>